<accession>A0ABR2FV39</accession>
<dbReference type="Proteomes" id="UP001472677">
    <property type="component" value="Unassembled WGS sequence"/>
</dbReference>
<evidence type="ECO:0000313" key="2">
    <source>
        <dbReference type="Proteomes" id="UP001472677"/>
    </source>
</evidence>
<keyword evidence="2" id="KW-1185">Reference proteome</keyword>
<sequence>MAAPSMDEVFEKLEGLPKVLGNSCGQVLDDWISGYLNAFENQPSSIHEEQNLTALNNLSCADMMESPQAINLSRKRSRTVYEGFDFDMMSQYV</sequence>
<dbReference type="EMBL" id="JBBPBM010000004">
    <property type="protein sequence ID" value="KAK8588123.1"/>
    <property type="molecule type" value="Genomic_DNA"/>
</dbReference>
<proteinExistence type="predicted"/>
<gene>
    <name evidence="1" type="ORF">V6N12_022580</name>
</gene>
<organism evidence="1 2">
    <name type="scientific">Hibiscus sabdariffa</name>
    <name type="common">roselle</name>
    <dbReference type="NCBI Taxonomy" id="183260"/>
    <lineage>
        <taxon>Eukaryota</taxon>
        <taxon>Viridiplantae</taxon>
        <taxon>Streptophyta</taxon>
        <taxon>Embryophyta</taxon>
        <taxon>Tracheophyta</taxon>
        <taxon>Spermatophyta</taxon>
        <taxon>Magnoliopsida</taxon>
        <taxon>eudicotyledons</taxon>
        <taxon>Gunneridae</taxon>
        <taxon>Pentapetalae</taxon>
        <taxon>rosids</taxon>
        <taxon>malvids</taxon>
        <taxon>Malvales</taxon>
        <taxon>Malvaceae</taxon>
        <taxon>Malvoideae</taxon>
        <taxon>Hibiscus</taxon>
    </lineage>
</organism>
<name>A0ABR2FV39_9ROSI</name>
<comment type="caution">
    <text evidence="1">The sequence shown here is derived from an EMBL/GenBank/DDBJ whole genome shotgun (WGS) entry which is preliminary data.</text>
</comment>
<reference evidence="1 2" key="1">
    <citation type="journal article" date="2024" name="G3 (Bethesda)">
        <title>Genome assembly of Hibiscus sabdariffa L. provides insights into metabolisms of medicinal natural products.</title>
        <authorList>
            <person name="Kim T."/>
        </authorList>
    </citation>
    <scope>NUCLEOTIDE SEQUENCE [LARGE SCALE GENOMIC DNA]</scope>
    <source>
        <strain evidence="1">TK-2024</strain>
        <tissue evidence="1">Old leaves</tissue>
    </source>
</reference>
<protein>
    <submittedName>
        <fullName evidence="1">Uncharacterized protein</fullName>
    </submittedName>
</protein>
<evidence type="ECO:0000313" key="1">
    <source>
        <dbReference type="EMBL" id="KAK8588123.1"/>
    </source>
</evidence>